<evidence type="ECO:0000256" key="10">
    <source>
        <dbReference type="ARBA" id="ARBA00022792"/>
    </source>
</evidence>
<dbReference type="InterPro" id="IPR029035">
    <property type="entry name" value="DHS-like_NAD/FAD-binding_dom"/>
</dbReference>
<dbReference type="FunFam" id="3.40.50.1220:FF:000002">
    <property type="entry name" value="NAD(P) transhydrogenase subunit beta"/>
    <property type="match status" value="1"/>
</dbReference>
<dbReference type="GO" id="GO:0016491">
    <property type="term" value="F:oxidoreductase activity"/>
    <property type="evidence" value="ECO:0007669"/>
    <property type="project" value="InterPro"/>
</dbReference>
<evidence type="ECO:0000256" key="5">
    <source>
        <dbReference type="ARBA" id="ARBA00012943"/>
    </source>
</evidence>
<reference evidence="28 29" key="1">
    <citation type="submission" date="2016-04" db="EMBL/GenBank/DDBJ databases">
        <title>Draft genome of Fonsecaea erecta CBS 125763.</title>
        <authorList>
            <person name="Weiss V.A."/>
            <person name="Vicente V.A."/>
            <person name="Raittz R.T."/>
            <person name="Moreno L.F."/>
            <person name="De Souza E.M."/>
            <person name="Pedrosa F.O."/>
            <person name="Steffens M.B."/>
            <person name="Faoro H."/>
            <person name="Tadra-Sfeir M.Z."/>
            <person name="Najafzadeh M.J."/>
            <person name="Felipe M.S."/>
            <person name="Teixeira M."/>
            <person name="Sun J."/>
            <person name="Xi L."/>
            <person name="Gomes R."/>
            <person name="De Azevedo C.M."/>
            <person name="Salgado C.G."/>
            <person name="Da Silva M.B."/>
            <person name="Nascimento M.F."/>
            <person name="Queiroz-Telles F."/>
            <person name="Attili D.S."/>
            <person name="Gorbushina A."/>
        </authorList>
    </citation>
    <scope>NUCLEOTIDE SEQUENCE [LARGE SCALE GENOMIC DNA]</scope>
    <source>
        <strain evidence="28 29">CBS 125763</strain>
    </source>
</reference>
<evidence type="ECO:0000256" key="9">
    <source>
        <dbReference type="ARBA" id="ARBA00022741"/>
    </source>
</evidence>
<evidence type="ECO:0000256" key="12">
    <source>
        <dbReference type="ARBA" id="ARBA00022946"/>
    </source>
</evidence>
<feature type="transmembrane region" description="Helical" evidence="25">
    <location>
        <begin position="795"/>
        <end position="815"/>
    </location>
</feature>
<dbReference type="SMART" id="SM01003">
    <property type="entry name" value="AlaDh_PNT_N"/>
    <property type="match status" value="1"/>
</dbReference>
<proteinExistence type="inferred from homology"/>
<evidence type="ECO:0000256" key="21">
    <source>
        <dbReference type="ARBA" id="ARBA00061558"/>
    </source>
</evidence>
<dbReference type="OrthoDB" id="37244at2759"/>
<dbReference type="CDD" id="cd05304">
    <property type="entry name" value="Rubrum_tdh"/>
    <property type="match status" value="1"/>
</dbReference>
<dbReference type="InterPro" id="IPR036291">
    <property type="entry name" value="NAD(P)-bd_dom_sf"/>
</dbReference>
<feature type="transmembrane region" description="Helical" evidence="25">
    <location>
        <begin position="727"/>
        <end position="749"/>
    </location>
</feature>
<dbReference type="NCBIfam" id="TIGR00561">
    <property type="entry name" value="pntA"/>
    <property type="match status" value="1"/>
</dbReference>
<comment type="similarity">
    <text evidence="21">In the C-terminal section; belongs to the PNT beta subunit family.</text>
</comment>
<feature type="transmembrane region" description="Helical" evidence="25">
    <location>
        <begin position="695"/>
        <end position="715"/>
    </location>
</feature>
<evidence type="ECO:0000256" key="22">
    <source>
        <dbReference type="ARBA" id="ARBA00074145"/>
    </source>
</evidence>
<feature type="transmembrane region" description="Helical" evidence="25">
    <location>
        <begin position="821"/>
        <end position="838"/>
    </location>
</feature>
<dbReference type="Pfam" id="PF12769">
    <property type="entry name" value="PNTB_4TM"/>
    <property type="match status" value="1"/>
</dbReference>
<accession>A0A178ZVQ2</accession>
<dbReference type="InterPro" id="IPR034300">
    <property type="entry name" value="PNTB-like"/>
</dbReference>
<keyword evidence="6" id="KW-1003">Cell membrane</keyword>
<dbReference type="GO" id="GO:0005743">
    <property type="term" value="C:mitochondrial inner membrane"/>
    <property type="evidence" value="ECO:0007669"/>
    <property type="project" value="UniProtKB-SubCell"/>
</dbReference>
<evidence type="ECO:0000256" key="14">
    <source>
        <dbReference type="ARBA" id="ARBA00022989"/>
    </source>
</evidence>
<keyword evidence="7" id="KW-0997">Cell inner membrane</keyword>
<dbReference type="PANTHER" id="PTHR10160:SF19">
    <property type="entry name" value="PROTON-TRANSLOCATING NAD(P)(+) TRANSHYDROGENASE"/>
    <property type="match status" value="1"/>
</dbReference>
<keyword evidence="16" id="KW-0520">NAD</keyword>
<organism evidence="28 29">
    <name type="scientific">Fonsecaea erecta</name>
    <dbReference type="NCBI Taxonomy" id="1367422"/>
    <lineage>
        <taxon>Eukaryota</taxon>
        <taxon>Fungi</taxon>
        <taxon>Dikarya</taxon>
        <taxon>Ascomycota</taxon>
        <taxon>Pezizomycotina</taxon>
        <taxon>Eurotiomycetes</taxon>
        <taxon>Chaetothyriomycetidae</taxon>
        <taxon>Chaetothyriales</taxon>
        <taxon>Herpotrichiellaceae</taxon>
        <taxon>Fonsecaea</taxon>
    </lineage>
</organism>
<dbReference type="RefSeq" id="XP_018697154.1">
    <property type="nucleotide sequence ID" value="XM_018834530.1"/>
</dbReference>
<evidence type="ECO:0000256" key="7">
    <source>
        <dbReference type="ARBA" id="ARBA00022519"/>
    </source>
</evidence>
<keyword evidence="13" id="KW-1278">Translocase</keyword>
<keyword evidence="18 25" id="KW-0472">Membrane</keyword>
<feature type="transmembrane region" description="Helical" evidence="25">
    <location>
        <begin position="902"/>
        <end position="922"/>
    </location>
</feature>
<keyword evidence="29" id="KW-1185">Reference proteome</keyword>
<dbReference type="InterPro" id="IPR008143">
    <property type="entry name" value="Ala_DH/PNT_CS2"/>
</dbReference>
<dbReference type="EC" id="7.1.1.1" evidence="5"/>
<keyword evidence="17" id="KW-0496">Mitochondrion</keyword>
<dbReference type="PANTHER" id="PTHR10160">
    <property type="entry name" value="NAD(P) TRANSHYDROGENASE"/>
    <property type="match status" value="1"/>
</dbReference>
<comment type="function">
    <text evidence="20">The transhydrogenation between NADH and NADP is coupled to respiration and ATP hydrolysis and functions as a proton pump across the membrane. May play a role in reactive oxygen species (ROS) detoxification in the adrenal gland.</text>
</comment>
<feature type="transmembrane region" description="Helical" evidence="25">
    <location>
        <begin position="1053"/>
        <end position="1075"/>
    </location>
</feature>
<evidence type="ECO:0000256" key="15">
    <source>
        <dbReference type="ARBA" id="ARBA00022990"/>
    </source>
</evidence>
<dbReference type="InterPro" id="IPR007698">
    <property type="entry name" value="AlaDH/PNT_NAD(H)-bd"/>
</dbReference>
<name>A0A178ZVQ2_9EURO</name>
<dbReference type="SUPFAM" id="SSF51735">
    <property type="entry name" value="NAD(P)-binding Rossmann-fold domains"/>
    <property type="match status" value="1"/>
</dbReference>
<evidence type="ECO:0000256" key="25">
    <source>
        <dbReference type="SAM" id="Phobius"/>
    </source>
</evidence>
<feature type="transmembrane region" description="Helical" evidence="25">
    <location>
        <begin position="755"/>
        <end position="775"/>
    </location>
</feature>
<evidence type="ECO:0000256" key="2">
    <source>
        <dbReference type="ARBA" id="ARBA00004429"/>
    </source>
</evidence>
<feature type="compositionally biased region" description="Pro residues" evidence="24">
    <location>
        <begin position="640"/>
        <end position="651"/>
    </location>
</feature>
<dbReference type="InterPro" id="IPR026255">
    <property type="entry name" value="NADP_transhyd_a"/>
</dbReference>
<gene>
    <name evidence="28" type="ORF">AYL99_03014</name>
</gene>
<comment type="catalytic activity">
    <reaction evidence="19">
        <text>NAD(+) + NADPH + H(+)(in) = NADH + NADP(+) + H(+)(out)</text>
        <dbReference type="Rhea" id="RHEA:47992"/>
        <dbReference type="ChEBI" id="CHEBI:15378"/>
        <dbReference type="ChEBI" id="CHEBI:57540"/>
        <dbReference type="ChEBI" id="CHEBI:57783"/>
        <dbReference type="ChEBI" id="CHEBI:57945"/>
        <dbReference type="ChEBI" id="CHEBI:58349"/>
        <dbReference type="EC" id="7.1.1.1"/>
    </reaction>
</comment>
<dbReference type="Pfam" id="PF01262">
    <property type="entry name" value="AlaDh_PNT_C"/>
    <property type="match status" value="1"/>
</dbReference>
<evidence type="ECO:0000256" key="4">
    <source>
        <dbReference type="ARBA" id="ARBA00011738"/>
    </source>
</evidence>
<dbReference type="GO" id="GO:0008750">
    <property type="term" value="F:proton-translocating NAD(P)+ transhydrogenase activity"/>
    <property type="evidence" value="ECO:0007669"/>
    <property type="project" value="UniProtKB-EC"/>
</dbReference>
<keyword evidence="10" id="KW-0999">Mitochondrion inner membrane</keyword>
<evidence type="ECO:0000259" key="26">
    <source>
        <dbReference type="SMART" id="SM01002"/>
    </source>
</evidence>
<dbReference type="SUPFAM" id="SSF52467">
    <property type="entry name" value="DHS-like NAD/FAD-binding domain"/>
    <property type="match status" value="1"/>
</dbReference>
<comment type="subcellular location">
    <subcellularLocation>
        <location evidence="2">Cell inner membrane</location>
        <topology evidence="2">Multi-pass membrane protein</topology>
    </subcellularLocation>
    <subcellularLocation>
        <location evidence="1">Mitochondrion inner membrane</location>
        <topology evidence="1">Multi-pass membrane protein</topology>
        <orientation evidence="1">Matrix side</orientation>
    </subcellularLocation>
</comment>
<feature type="transmembrane region" description="Helical" evidence="25">
    <location>
        <begin position="976"/>
        <end position="993"/>
    </location>
</feature>
<evidence type="ECO:0000256" key="20">
    <source>
        <dbReference type="ARBA" id="ARBA00054910"/>
    </source>
</evidence>
<evidence type="ECO:0000256" key="16">
    <source>
        <dbReference type="ARBA" id="ARBA00023027"/>
    </source>
</evidence>
<evidence type="ECO:0000256" key="11">
    <source>
        <dbReference type="ARBA" id="ARBA00022857"/>
    </source>
</evidence>
<dbReference type="SUPFAM" id="SSF52283">
    <property type="entry name" value="Formate/glycerate dehydrogenase catalytic domain-like"/>
    <property type="match status" value="1"/>
</dbReference>
<keyword evidence="14 25" id="KW-1133">Transmembrane helix</keyword>
<dbReference type="GO" id="GO:0050661">
    <property type="term" value="F:NADP binding"/>
    <property type="evidence" value="ECO:0007669"/>
    <property type="project" value="TreeGrafter"/>
</dbReference>
<dbReference type="InterPro" id="IPR024605">
    <property type="entry name" value="NADP_transhyd_a_C"/>
</dbReference>
<feature type="transmembrane region" description="Helical" evidence="25">
    <location>
        <begin position="1029"/>
        <end position="1047"/>
    </location>
</feature>
<dbReference type="GeneID" id="30007184"/>
<dbReference type="Proteomes" id="UP000078343">
    <property type="component" value="Unassembled WGS sequence"/>
</dbReference>
<comment type="similarity">
    <text evidence="3">In the N-terminal section; belongs to the AlaDH/PNT family.</text>
</comment>
<evidence type="ECO:0000256" key="8">
    <source>
        <dbReference type="ARBA" id="ARBA00022692"/>
    </source>
</evidence>
<keyword evidence="11" id="KW-0521">NADP</keyword>
<keyword evidence="15" id="KW-0007">Acetylation</keyword>
<evidence type="ECO:0000313" key="29">
    <source>
        <dbReference type="Proteomes" id="UP000078343"/>
    </source>
</evidence>
<evidence type="ECO:0000259" key="27">
    <source>
        <dbReference type="SMART" id="SM01003"/>
    </source>
</evidence>
<dbReference type="Gene3D" id="3.40.50.1220">
    <property type="entry name" value="TPP-binding domain"/>
    <property type="match status" value="1"/>
</dbReference>
<evidence type="ECO:0000256" key="3">
    <source>
        <dbReference type="ARBA" id="ARBA00005624"/>
    </source>
</evidence>
<feature type="transmembrane region" description="Helical" evidence="25">
    <location>
        <begin position="845"/>
        <end position="865"/>
    </location>
</feature>
<feature type="transmembrane region" description="Helical" evidence="25">
    <location>
        <begin position="871"/>
        <end position="890"/>
    </location>
</feature>
<feature type="domain" description="Alanine dehydrogenase/pyridine nucleotide transhydrogenase N-terminal" evidence="27">
    <location>
        <begin position="275"/>
        <end position="411"/>
    </location>
</feature>
<sequence>MYPSLILPWSTNPADRENKYRAAGLVKTRGTLFLLPPSTSTLRDSFNAPPRPQTRMSSGAVALCKHFERGGASSEHGRPHPFWSLPSGSNENKTEIARGILENMLEQAVWRNVMLLHHRVAVYEIRNASGYGMRWTLDIEEMKGDKQADIGGQMDIRATTVSPPYPNQGKEEDDFHKNWVITRTTFRGFLEPIAGMEHELVAVPGIGAIYGCVRQSRHANRHVHSLNCGLVPLTSKNHHHHKSLIKLPPRAVTVWSRFKSDLPAEPVLYSQLTIGVPKETLPGERRVAVAPQNIPLLLKKGFARVLVERGAGIEAEYSDEVYEHVGATVVDSETVWSESNILLKVRPPNLESEVPKIHPGTALISFLQPMQNRPLVEALASQRVTAFAMDMIPRISRAQAFDALSSMANIAGYKAVLEAANHYGRFLTGQVTAAGKIPPSKVLVIGAGVAGLSAITTARRLGAIVRGFDTRSAAREQVQSLGADFLEVSVKEEGSAAGGYSKEMSKEFIEAEMKLFMEQCKEVDIVITTAAIPGKPSPKLITEKMVSAMKPGSVIVDLASEGGGNCEVTQPGKLIVYNHVTIIGYTDFPSRLPTQSTSLYSNNITKFLLAISPKDNHFGIDLEDEVVRGSIVTHDGKIIPPAPRPAPPPAPAQQHHELESKPVELTPWQSQARNVAAVTGGMSAALALGKLTSPLFMGSAFTAGLAGLIGYRSVWGVIPALHSPLMSVTNAISGIVGVGGFFIMGGGYLPETVPQVLGALSVLLAFVNVSGGFVITKRMLDMFKRPTDPPEYPWLYAIPGVLFAGGFIAAASTGMNGLVQAGYLVSSLLCIGSIQGLASQATARTGNLLGILGVLAGIIASLGAVGFSPEVLTQFGAIATIGGVVGALIGRRITPTELPQTVAALHSVVGLAAVLTSIGSVLADVSEISTLHMVTAYLGVLIGGVTFTGSLVAFLKLAGRMSSRPTILPGRHLINSSLLAANAGTMGAFLTMAPGAPAVAAVCLSANTALSFAKGFTTTAAIGGADMPVVITVLNAYSGFALVAEGFMLDNPLLLTVGSLIGVSGSILSYIMCVAMNRSLTNVLFGGIAPIAQTSQEIKGQITKTSVEETVEALANAESVIIVVGYGMAVAKAQYAIAEIVSLLRSKGVNVRFAIHPVAGRMPGQCNVLLAEASVPYDIVLEMDEINDDFPETDLTLVIGANDTVNPIALEPGSPIAGMPVLHAWKSKGVVVMKRGMSSGYADVPNPMFYMPGTRMLFGDAKQTCDALKAALETRYKAQFHV</sequence>
<keyword evidence="8 25" id="KW-0812">Transmembrane</keyword>
<evidence type="ECO:0000256" key="18">
    <source>
        <dbReference type="ARBA" id="ARBA00023136"/>
    </source>
</evidence>
<dbReference type="SMART" id="SM01002">
    <property type="entry name" value="AlaDh_PNT_C"/>
    <property type="match status" value="1"/>
</dbReference>
<dbReference type="Gene3D" id="3.40.50.720">
    <property type="entry name" value="NAD(P)-binding Rossmann-like Domain"/>
    <property type="match status" value="2"/>
</dbReference>
<keyword evidence="12" id="KW-0809">Transit peptide</keyword>
<dbReference type="STRING" id="1367422.A0A178ZVQ2"/>
<evidence type="ECO:0000313" key="28">
    <source>
        <dbReference type="EMBL" id="OAP63787.1"/>
    </source>
</evidence>
<dbReference type="PROSITE" id="PS00837">
    <property type="entry name" value="ALADH_PNT_2"/>
    <property type="match status" value="1"/>
</dbReference>
<dbReference type="GO" id="GO:0005886">
    <property type="term" value="C:plasma membrane"/>
    <property type="evidence" value="ECO:0007669"/>
    <property type="project" value="UniProtKB-SubCell"/>
</dbReference>
<dbReference type="GO" id="GO:0006740">
    <property type="term" value="P:NADPH regeneration"/>
    <property type="evidence" value="ECO:0007669"/>
    <property type="project" value="TreeGrafter"/>
</dbReference>
<dbReference type="NCBIfam" id="NF006942">
    <property type="entry name" value="PRK09424.1"/>
    <property type="match status" value="1"/>
</dbReference>
<dbReference type="EMBL" id="LVYI01000002">
    <property type="protein sequence ID" value="OAP63787.1"/>
    <property type="molecule type" value="Genomic_DNA"/>
</dbReference>
<protein>
    <recommendedName>
        <fullName evidence="22">NAD(P) transhydrogenase, mitochondrial</fullName>
        <ecNumber evidence="5">7.1.1.1</ecNumber>
    </recommendedName>
    <alternativeName>
        <fullName evidence="23">Nicotinamide nucleotide transhydrogenase</fullName>
    </alternativeName>
</protein>
<evidence type="ECO:0000256" key="6">
    <source>
        <dbReference type="ARBA" id="ARBA00022475"/>
    </source>
</evidence>
<evidence type="ECO:0000256" key="1">
    <source>
        <dbReference type="ARBA" id="ARBA00004292"/>
    </source>
</evidence>
<evidence type="ECO:0000256" key="13">
    <source>
        <dbReference type="ARBA" id="ARBA00022967"/>
    </source>
</evidence>
<feature type="region of interest" description="Disordered" evidence="24">
    <location>
        <begin position="638"/>
        <end position="657"/>
    </location>
</feature>
<dbReference type="Pfam" id="PF02233">
    <property type="entry name" value="PNTB"/>
    <property type="match status" value="1"/>
</dbReference>
<evidence type="ECO:0000256" key="23">
    <source>
        <dbReference type="ARBA" id="ARBA00079255"/>
    </source>
</evidence>
<evidence type="ECO:0000256" key="19">
    <source>
        <dbReference type="ARBA" id="ARBA00048202"/>
    </source>
</evidence>
<comment type="caution">
    <text evidence="28">The sequence shown here is derived from an EMBL/GenBank/DDBJ whole genome shotgun (WGS) entry which is preliminary data.</text>
</comment>
<comment type="subunit">
    <text evidence="4">Homodimer.</text>
</comment>
<feature type="domain" description="Alanine dehydrogenase/pyridine nucleotide transhydrogenase NAD(H)-binding" evidence="26">
    <location>
        <begin position="420"/>
        <end position="584"/>
    </location>
</feature>
<keyword evidence="9" id="KW-0547">Nucleotide-binding</keyword>
<dbReference type="Pfam" id="PF05222">
    <property type="entry name" value="AlaDh_PNT_N"/>
    <property type="match status" value="1"/>
</dbReference>
<feature type="transmembrane region" description="Helical" evidence="25">
    <location>
        <begin position="934"/>
        <end position="955"/>
    </location>
</feature>
<evidence type="ECO:0000256" key="24">
    <source>
        <dbReference type="SAM" id="MobiDB-lite"/>
    </source>
</evidence>
<dbReference type="InterPro" id="IPR007886">
    <property type="entry name" value="AlaDH/PNT_N"/>
</dbReference>
<evidence type="ECO:0000256" key="17">
    <source>
        <dbReference type="ARBA" id="ARBA00023128"/>
    </source>
</evidence>
<dbReference type="FunFam" id="3.40.50.720:FF:000028">
    <property type="entry name" value="NAD(P) transhydrogenase subunit alpha"/>
    <property type="match status" value="1"/>
</dbReference>